<accession>A0A918M8P9</accession>
<name>A0A918M8P9_9ACTN</name>
<feature type="domain" description="Pyridoxamine 5'-phosphate oxidase N-terminal" evidence="2">
    <location>
        <begin position="189"/>
        <end position="280"/>
    </location>
</feature>
<dbReference type="Gene3D" id="2.30.110.10">
    <property type="entry name" value="Electron Transport, Fmn-binding Protein, Chain A"/>
    <property type="match status" value="1"/>
</dbReference>
<dbReference type="AlphaFoldDB" id="A0A918M8P9"/>
<sequence>MGTYHAGSLAVQELMGVRDRADHVGRSLGQDIKPVAAAFLELQPLLVVGAAAPETGRVWASALTGRPGFVRATGPGRMSVLTRTGQEGVPAGARGAARATTSDPHAGGGLKDPLADALTTPRTPIGTIALDPRTRRRMRLNGRLRPTPAGFTVEADQVFSNCPKYIQRRESYEILTDRTPGTPHRMTGLTPRQREFVRAADTFFLATTHPGGADVSHRGGNPGFVRIASPRELTWPDYPGNAMFLTLGNLRTDPRAGLLFLDWTTGTTLQLTGEAHTEFTADGARTVRFTLAEARWTPAALPLRWSPPEYSPANPDGPG</sequence>
<reference evidence="3" key="2">
    <citation type="submission" date="2020-09" db="EMBL/GenBank/DDBJ databases">
        <authorList>
            <person name="Sun Q."/>
            <person name="Ohkuma M."/>
        </authorList>
    </citation>
    <scope>NUCLEOTIDE SEQUENCE</scope>
    <source>
        <strain evidence="3">JCM 4369</strain>
    </source>
</reference>
<dbReference type="PANTHER" id="PTHR42815:SF2">
    <property type="entry name" value="FAD-BINDING, PUTATIVE (AFU_ORTHOLOGUE AFUA_6G07600)-RELATED"/>
    <property type="match status" value="1"/>
</dbReference>
<reference evidence="3" key="1">
    <citation type="journal article" date="2014" name="Int. J. Syst. Evol. Microbiol.">
        <title>Complete genome sequence of Corynebacterium casei LMG S-19264T (=DSM 44701T), isolated from a smear-ripened cheese.</title>
        <authorList>
            <consortium name="US DOE Joint Genome Institute (JGI-PGF)"/>
            <person name="Walter F."/>
            <person name="Albersmeier A."/>
            <person name="Kalinowski J."/>
            <person name="Ruckert C."/>
        </authorList>
    </citation>
    <scope>NUCLEOTIDE SEQUENCE</scope>
    <source>
        <strain evidence="3">JCM 4369</strain>
    </source>
</reference>
<evidence type="ECO:0000259" key="2">
    <source>
        <dbReference type="Pfam" id="PF01243"/>
    </source>
</evidence>
<feature type="region of interest" description="Disordered" evidence="1">
    <location>
        <begin position="88"/>
        <end position="124"/>
    </location>
</feature>
<keyword evidence="4" id="KW-1185">Reference proteome</keyword>
<evidence type="ECO:0000313" key="3">
    <source>
        <dbReference type="EMBL" id="GGU75029.1"/>
    </source>
</evidence>
<dbReference type="PANTHER" id="PTHR42815">
    <property type="entry name" value="FAD-BINDING, PUTATIVE (AFU_ORTHOLOGUE AFUA_6G07600)-RELATED"/>
    <property type="match status" value="1"/>
</dbReference>
<gene>
    <name evidence="3" type="ORF">GCM10010260_03710</name>
</gene>
<dbReference type="InterPro" id="IPR011576">
    <property type="entry name" value="Pyridox_Oxase_N"/>
</dbReference>
<dbReference type="Proteomes" id="UP000618795">
    <property type="component" value="Unassembled WGS sequence"/>
</dbReference>
<dbReference type="Pfam" id="PF01243">
    <property type="entry name" value="PNPOx_N"/>
    <property type="match status" value="1"/>
</dbReference>
<dbReference type="SUPFAM" id="SSF50475">
    <property type="entry name" value="FMN-binding split barrel"/>
    <property type="match status" value="1"/>
</dbReference>
<organism evidence="3 4">
    <name type="scientific">Streptomyces filipinensis</name>
    <dbReference type="NCBI Taxonomy" id="66887"/>
    <lineage>
        <taxon>Bacteria</taxon>
        <taxon>Bacillati</taxon>
        <taxon>Actinomycetota</taxon>
        <taxon>Actinomycetes</taxon>
        <taxon>Kitasatosporales</taxon>
        <taxon>Streptomycetaceae</taxon>
        <taxon>Streptomyces</taxon>
    </lineage>
</organism>
<proteinExistence type="predicted"/>
<protein>
    <recommendedName>
        <fullName evidence="2">Pyridoxamine 5'-phosphate oxidase N-terminal domain-containing protein</fullName>
    </recommendedName>
</protein>
<evidence type="ECO:0000256" key="1">
    <source>
        <dbReference type="SAM" id="MobiDB-lite"/>
    </source>
</evidence>
<evidence type="ECO:0000313" key="4">
    <source>
        <dbReference type="Proteomes" id="UP000618795"/>
    </source>
</evidence>
<feature type="compositionally biased region" description="Low complexity" evidence="1">
    <location>
        <begin position="91"/>
        <end position="101"/>
    </location>
</feature>
<comment type="caution">
    <text evidence="3">The sequence shown here is derived from an EMBL/GenBank/DDBJ whole genome shotgun (WGS) entry which is preliminary data.</text>
</comment>
<dbReference type="RefSeq" id="WP_191870843.1">
    <property type="nucleotide sequence ID" value="NZ_BMTD01000001.1"/>
</dbReference>
<dbReference type="EMBL" id="BMTD01000001">
    <property type="protein sequence ID" value="GGU75029.1"/>
    <property type="molecule type" value="Genomic_DNA"/>
</dbReference>
<dbReference type="InterPro" id="IPR012349">
    <property type="entry name" value="Split_barrel_FMN-bd"/>
</dbReference>